<name>A0A158E5C4_9BURK</name>
<gene>
    <name evidence="2" type="ORF">AWB80_08172</name>
</gene>
<evidence type="ECO:0000256" key="1">
    <source>
        <dbReference type="SAM" id="MobiDB-lite"/>
    </source>
</evidence>
<organism evidence="2 3">
    <name type="scientific">Caballeronia pedi</name>
    <dbReference type="NCBI Taxonomy" id="1777141"/>
    <lineage>
        <taxon>Bacteria</taxon>
        <taxon>Pseudomonadati</taxon>
        <taxon>Pseudomonadota</taxon>
        <taxon>Betaproteobacteria</taxon>
        <taxon>Burkholderiales</taxon>
        <taxon>Burkholderiaceae</taxon>
        <taxon>Caballeronia</taxon>
    </lineage>
</organism>
<dbReference type="Proteomes" id="UP000054911">
    <property type="component" value="Unassembled WGS sequence"/>
</dbReference>
<sequence>MRIHISFGPTRKKPRVGDRRTTKKHGTQVRVMKMARDGRGNIIGHDCTGGRQLYEWVSLEDAAKQGNSYLLTREERDAIESNQMRST</sequence>
<reference evidence="2" key="1">
    <citation type="submission" date="2016-01" db="EMBL/GenBank/DDBJ databases">
        <authorList>
            <person name="Peeters C."/>
        </authorList>
    </citation>
    <scope>NUCLEOTIDE SEQUENCE [LARGE SCALE GENOMIC DNA]</scope>
    <source>
        <strain evidence="2">LMG 29323</strain>
    </source>
</reference>
<comment type="caution">
    <text evidence="2">The sequence shown here is derived from an EMBL/GenBank/DDBJ whole genome shotgun (WGS) entry which is preliminary data.</text>
</comment>
<evidence type="ECO:0000313" key="2">
    <source>
        <dbReference type="EMBL" id="SAL01636.1"/>
    </source>
</evidence>
<feature type="region of interest" description="Disordered" evidence="1">
    <location>
        <begin position="1"/>
        <end position="27"/>
    </location>
</feature>
<dbReference type="AlphaFoldDB" id="A0A158E5C4"/>
<accession>A0A158E5C4</accession>
<dbReference type="EMBL" id="FCOE02000068">
    <property type="protein sequence ID" value="SAL01636.1"/>
    <property type="molecule type" value="Genomic_DNA"/>
</dbReference>
<evidence type="ECO:0000313" key="3">
    <source>
        <dbReference type="Proteomes" id="UP000054911"/>
    </source>
</evidence>
<keyword evidence="3" id="KW-1185">Reference proteome</keyword>
<proteinExistence type="predicted"/>
<protein>
    <submittedName>
        <fullName evidence="2">Uncharacterized protein</fullName>
    </submittedName>
</protein>
<dbReference type="STRING" id="1777141.AWB80_08172"/>